<accession>A0ABP1D1Z1</accession>
<gene>
    <name evidence="2" type="ORF">GFSPODELE1_LOCUS3811</name>
</gene>
<evidence type="ECO:0000313" key="2">
    <source>
        <dbReference type="EMBL" id="CAL1701913.1"/>
    </source>
</evidence>
<dbReference type="Proteomes" id="UP001497453">
    <property type="component" value="Chromosome 2"/>
</dbReference>
<name>A0ABP1D1Z1_9APHY</name>
<evidence type="ECO:0000256" key="1">
    <source>
        <dbReference type="SAM" id="MobiDB-lite"/>
    </source>
</evidence>
<sequence>MLNLRLSLRPASLASKHRPFPLLPSHGRGFSTNRAHGSAHTGKEPSRIGMKAAVKFIRTIRSDLSEGRVEPAFKRLRGALSASSFPTTLRPRILEMAAAAFLKGQHFLKVAEIYNQMVQENYIPSFSLRTRIMVLDVLSQSPSKEALLESLDDAFRLPQFDEACFRDLLRFLWTILKCSHDVLDSVVANYVRVHDPNYPLSEATQSLIARIRLDVISQEASIGGLPASILTLPAEPPSLETVHYLSAANFGDDALFYDALKPWIHAGAGLRCCNALIATQIRRSHYDKAFRIYEIIRSTNEPSLIPNDTTFKMLFQSYSTVRKPRNFRSRRIKSPVDVFTPRELFRDMLRFHSLQKDHKLPRSITSSRAVLDQALQVFMDTHDYAAAFVTIRAYTILRLPLTLELYRIVLSSLLKRVQWELGRVRESTVKWEYWSYRFLGYPEVMMDVDTEMLKRVMRYGESAHLNLTGQEDAVKDTDIPSTAEVLSAQDALQVNVKPKPLERILRRAMLANHVALYSPAAKEVSLAIREAKAEMIPT</sequence>
<dbReference type="EMBL" id="OZ037945">
    <property type="protein sequence ID" value="CAL1701913.1"/>
    <property type="molecule type" value="Genomic_DNA"/>
</dbReference>
<protein>
    <recommendedName>
        <fullName evidence="4">Pentatricopeptide repeat-containing protein</fullName>
    </recommendedName>
</protein>
<keyword evidence="3" id="KW-1185">Reference proteome</keyword>
<proteinExistence type="predicted"/>
<feature type="region of interest" description="Disordered" evidence="1">
    <location>
        <begin position="24"/>
        <end position="46"/>
    </location>
</feature>
<organism evidence="2 3">
    <name type="scientific">Somion occarium</name>
    <dbReference type="NCBI Taxonomy" id="3059160"/>
    <lineage>
        <taxon>Eukaryota</taxon>
        <taxon>Fungi</taxon>
        <taxon>Dikarya</taxon>
        <taxon>Basidiomycota</taxon>
        <taxon>Agaricomycotina</taxon>
        <taxon>Agaricomycetes</taxon>
        <taxon>Polyporales</taxon>
        <taxon>Cerrenaceae</taxon>
        <taxon>Somion</taxon>
    </lineage>
</organism>
<evidence type="ECO:0008006" key="4">
    <source>
        <dbReference type="Google" id="ProtNLM"/>
    </source>
</evidence>
<reference evidence="3" key="1">
    <citation type="submission" date="2024-04" db="EMBL/GenBank/DDBJ databases">
        <authorList>
            <person name="Shaw F."/>
            <person name="Minotto A."/>
        </authorList>
    </citation>
    <scope>NUCLEOTIDE SEQUENCE [LARGE SCALE GENOMIC DNA]</scope>
</reference>
<evidence type="ECO:0000313" key="3">
    <source>
        <dbReference type="Proteomes" id="UP001497453"/>
    </source>
</evidence>